<evidence type="ECO:0000256" key="4">
    <source>
        <dbReference type="ARBA" id="ARBA00022741"/>
    </source>
</evidence>
<dbReference type="Pfam" id="PF02457">
    <property type="entry name" value="DAC"/>
    <property type="match status" value="1"/>
</dbReference>
<evidence type="ECO:0000256" key="3">
    <source>
        <dbReference type="ARBA" id="ARBA00022695"/>
    </source>
</evidence>
<dbReference type="GO" id="GO:0106408">
    <property type="term" value="F:diadenylate cyclase activity"/>
    <property type="evidence" value="ECO:0007669"/>
    <property type="project" value="UniProtKB-EC"/>
</dbReference>
<dbReference type="PANTHER" id="PTHR34185">
    <property type="entry name" value="DIADENYLATE CYCLASE"/>
    <property type="match status" value="1"/>
</dbReference>
<dbReference type="RefSeq" id="WP_091078669.1">
    <property type="nucleotide sequence ID" value="NZ_LT629799.1"/>
</dbReference>
<dbReference type="EC" id="2.7.7.85" evidence="10"/>
<dbReference type="Gene3D" id="3.40.1700.10">
    <property type="entry name" value="DNA integrity scanning protein, DisA, N-terminal domain"/>
    <property type="match status" value="1"/>
</dbReference>
<dbReference type="GO" id="GO:0004016">
    <property type="term" value="F:adenylate cyclase activity"/>
    <property type="evidence" value="ECO:0007669"/>
    <property type="project" value="TreeGrafter"/>
</dbReference>
<evidence type="ECO:0000256" key="9">
    <source>
        <dbReference type="ARBA" id="ARBA00023204"/>
    </source>
</evidence>
<evidence type="ECO:0000256" key="1">
    <source>
        <dbReference type="ARBA" id="ARBA00000877"/>
    </source>
</evidence>
<dbReference type="Gene3D" id="1.10.150.20">
    <property type="entry name" value="5' to 3' exonuclease, C-terminal subdomain"/>
    <property type="match status" value="1"/>
</dbReference>
<evidence type="ECO:0000259" key="11">
    <source>
        <dbReference type="PROSITE" id="PS51794"/>
    </source>
</evidence>
<reference evidence="13" key="1">
    <citation type="submission" date="2016-10" db="EMBL/GenBank/DDBJ databases">
        <authorList>
            <person name="Varghese N."/>
            <person name="Submissions S."/>
        </authorList>
    </citation>
    <scope>NUCLEOTIDE SEQUENCE [LARGE SCALE GENOMIC DNA]</scope>
    <source>
        <strain evidence="13">DSM 21743</strain>
    </source>
</reference>
<comment type="catalytic activity">
    <reaction evidence="1 10">
        <text>2 ATP = 3',3'-c-di-AMP + 2 diphosphate</text>
        <dbReference type="Rhea" id="RHEA:35655"/>
        <dbReference type="ChEBI" id="CHEBI:30616"/>
        <dbReference type="ChEBI" id="CHEBI:33019"/>
        <dbReference type="ChEBI" id="CHEBI:71500"/>
        <dbReference type="EC" id="2.7.7.85"/>
    </reaction>
</comment>
<dbReference type="InterPro" id="IPR010994">
    <property type="entry name" value="RuvA_2-like"/>
</dbReference>
<dbReference type="STRING" id="546874.SAMN04488544_4012"/>
<keyword evidence="5 10" id="KW-0227">DNA damage</keyword>
<keyword evidence="3 10" id="KW-0548">Nucleotidyltransferase</keyword>
<keyword evidence="4 10" id="KW-0547">Nucleotide-binding</keyword>
<dbReference type="OrthoDB" id="41841at2"/>
<comment type="similarity">
    <text evidence="10">Belongs to the DisA family.</text>
</comment>
<dbReference type="InterPro" id="IPR036888">
    <property type="entry name" value="DNA_integrity_DisA_N_sf"/>
</dbReference>
<organism evidence="12 13">
    <name type="scientific">Microlunatus sagamiharensis</name>
    <dbReference type="NCBI Taxonomy" id="546874"/>
    <lineage>
        <taxon>Bacteria</taxon>
        <taxon>Bacillati</taxon>
        <taxon>Actinomycetota</taxon>
        <taxon>Actinomycetes</taxon>
        <taxon>Propionibacteriales</taxon>
        <taxon>Propionibacteriaceae</taxon>
        <taxon>Microlunatus</taxon>
    </lineage>
</organism>
<dbReference type="GO" id="GO:0006281">
    <property type="term" value="P:DNA repair"/>
    <property type="evidence" value="ECO:0007669"/>
    <property type="project" value="UniProtKB-UniRule"/>
</dbReference>
<dbReference type="Pfam" id="PF10635">
    <property type="entry name" value="DisA-linker"/>
    <property type="match status" value="1"/>
</dbReference>
<dbReference type="AlphaFoldDB" id="A0A1H2NGQ0"/>
<evidence type="ECO:0000256" key="5">
    <source>
        <dbReference type="ARBA" id="ARBA00022763"/>
    </source>
</evidence>
<dbReference type="HAMAP" id="MF_01438">
    <property type="entry name" value="DisA"/>
    <property type="match status" value="1"/>
</dbReference>
<dbReference type="GO" id="GO:0005524">
    <property type="term" value="F:ATP binding"/>
    <property type="evidence" value="ECO:0007669"/>
    <property type="project" value="UniProtKB-UniRule"/>
</dbReference>
<keyword evidence="7 10" id="KW-0460">Magnesium</keyword>
<proteinExistence type="inferred from homology"/>
<dbReference type="InterPro" id="IPR038331">
    <property type="entry name" value="DisA_sf"/>
</dbReference>
<keyword evidence="6 10" id="KW-0067">ATP-binding</keyword>
<evidence type="ECO:0000313" key="13">
    <source>
        <dbReference type="Proteomes" id="UP000198825"/>
    </source>
</evidence>
<evidence type="ECO:0000256" key="8">
    <source>
        <dbReference type="ARBA" id="ARBA00023125"/>
    </source>
</evidence>
<dbReference type="GO" id="GO:0003677">
    <property type="term" value="F:DNA binding"/>
    <property type="evidence" value="ECO:0007669"/>
    <property type="project" value="UniProtKB-UniRule"/>
</dbReference>
<dbReference type="NCBIfam" id="NF010009">
    <property type="entry name" value="PRK13482.1"/>
    <property type="match status" value="1"/>
</dbReference>
<dbReference type="InterPro" id="IPR003390">
    <property type="entry name" value="DNA_integrity_scan_DisA_N"/>
</dbReference>
<sequence length="358" mass="39159">MGGTEGDEGPRFTMLDELRALAPGTPMRDGLERILRGRTGALVVLGDNDVIDEISTGGFALDVAFSATALRELAKMDGAIVLSEDRTRIVRAGVHLMPDRSVETSETGTRHRTAERVARQAGLPVVSVSSSMATISLFLGDERHLVEHSAQILSRAEQALQTLERYRGRLTEVIARLSSLEVQDAVTVRDVALVAQRLEMVRRLEEEIESYVHELGSDGRLLTLQLSELAVDFARLPELLERDYRAHDDADFSLQHLRRLSTAQLVEPAAVARAMGFGPVVNLDGRVVSRGFRQVAQIGRLPAALGVRLIEHFGNLQALFGASIAELQDVDGVGESRARVIRDGLLRLADAAYSDRLD</sequence>
<dbReference type="SUPFAM" id="SSF143597">
    <property type="entry name" value="YojJ-like"/>
    <property type="match status" value="1"/>
</dbReference>
<dbReference type="PANTHER" id="PTHR34185:SF3">
    <property type="entry name" value="DNA INTEGRITY SCANNING PROTEIN DISA"/>
    <property type="match status" value="1"/>
</dbReference>
<dbReference type="InterPro" id="IPR023763">
    <property type="entry name" value="DNA_integrity_scanning_protein"/>
</dbReference>
<feature type="binding site" evidence="10">
    <location>
        <begin position="109"/>
        <end position="113"/>
    </location>
    <ligand>
        <name>ATP</name>
        <dbReference type="ChEBI" id="CHEBI:30616"/>
    </ligand>
</feature>
<keyword evidence="8 10" id="KW-0238">DNA-binding</keyword>
<name>A0A1H2NGQ0_9ACTN</name>
<dbReference type="PROSITE" id="PS51794">
    <property type="entry name" value="DAC"/>
    <property type="match status" value="1"/>
</dbReference>
<keyword evidence="13" id="KW-1185">Reference proteome</keyword>
<comment type="cofactor">
    <cofactor evidence="10">
        <name>Mg(2+)</name>
        <dbReference type="ChEBI" id="CHEBI:18420"/>
    </cofactor>
</comment>
<dbReference type="EMBL" id="LT629799">
    <property type="protein sequence ID" value="SDV04632.1"/>
    <property type="molecule type" value="Genomic_DNA"/>
</dbReference>
<keyword evidence="9 10" id="KW-0234">DNA repair</keyword>
<comment type="function">
    <text evidence="10">Participates in a DNA-damage check-point. DisA forms globular foci that rapidly scan along the chromosomes searching for lesions.</text>
</comment>
<dbReference type="Proteomes" id="UP000198825">
    <property type="component" value="Chromosome I"/>
</dbReference>
<feature type="binding site" evidence="10">
    <location>
        <position position="78"/>
    </location>
    <ligand>
        <name>ATP</name>
        <dbReference type="ChEBI" id="CHEBI:30616"/>
    </ligand>
</feature>
<evidence type="ECO:0000313" key="12">
    <source>
        <dbReference type="EMBL" id="SDV04632.1"/>
    </source>
</evidence>
<evidence type="ECO:0000256" key="6">
    <source>
        <dbReference type="ARBA" id="ARBA00022840"/>
    </source>
</evidence>
<gene>
    <name evidence="10" type="primary">disA</name>
    <name evidence="12" type="ORF">SAMN04488544_4012</name>
</gene>
<comment type="subunit">
    <text evidence="10">Homooctamer.</text>
</comment>
<dbReference type="InterPro" id="IPR018906">
    <property type="entry name" value="DNA_integrity_scan_DisA_link"/>
</dbReference>
<feature type="binding site" evidence="10">
    <location>
        <position position="96"/>
    </location>
    <ligand>
        <name>ATP</name>
        <dbReference type="ChEBI" id="CHEBI:30616"/>
    </ligand>
</feature>
<comment type="function">
    <text evidence="10">Has also diadenylate cyclase activity, catalyzing the condensation of 2 ATP molecules into cyclic di-AMP (c-di-AMP). c-di-AMP likely acts as a signaling molecule that may couple DNA integrity with a cellular process.</text>
</comment>
<feature type="domain" description="DAC" evidence="11">
    <location>
        <begin position="11"/>
        <end position="149"/>
    </location>
</feature>
<evidence type="ECO:0000256" key="7">
    <source>
        <dbReference type="ARBA" id="ARBA00022842"/>
    </source>
</evidence>
<dbReference type="InterPro" id="IPR050338">
    <property type="entry name" value="DisA"/>
</dbReference>
<protein>
    <recommendedName>
        <fullName evidence="10">DNA integrity scanning protein DisA</fullName>
    </recommendedName>
    <alternativeName>
        <fullName evidence="10">Cyclic di-AMP synthase</fullName>
        <shortName evidence="10">c-di-AMP synthase</shortName>
    </alternativeName>
    <alternativeName>
        <fullName evidence="10">Diadenylate cyclase</fullName>
        <ecNumber evidence="10">2.7.7.85</ecNumber>
    </alternativeName>
</protein>
<accession>A0A1H2NGQ0</accession>
<keyword evidence="2 10" id="KW-0808">Transferase</keyword>
<evidence type="ECO:0000256" key="2">
    <source>
        <dbReference type="ARBA" id="ARBA00022679"/>
    </source>
</evidence>
<evidence type="ECO:0000256" key="10">
    <source>
        <dbReference type="HAMAP-Rule" id="MF_01438"/>
    </source>
</evidence>
<dbReference type="SUPFAM" id="SSF47781">
    <property type="entry name" value="RuvA domain 2-like"/>
    <property type="match status" value="1"/>
</dbReference>
<dbReference type="Gene3D" id="1.20.1260.110">
    <property type="entry name" value="DNA integrity scanning linker region"/>
    <property type="match status" value="1"/>
</dbReference>